<dbReference type="EMBL" id="CALNXK010000180">
    <property type="protein sequence ID" value="CAH3173296.1"/>
    <property type="molecule type" value="Genomic_DNA"/>
</dbReference>
<gene>
    <name evidence="1" type="ORF">PLOB_00013530</name>
</gene>
<protein>
    <submittedName>
        <fullName evidence="1">Uncharacterized protein</fullName>
    </submittedName>
</protein>
<sequence>TRSWSSWRNKRLVKDCTSRFNKIPRVHESGAVNHIISSILESYGGDGALSFIECFGLIYKCGLNLMLDWIDGNSHDYRYSACSLCKHPGCITVPSSCLVPLCSSQ</sequence>
<feature type="non-terminal residue" evidence="1">
    <location>
        <position position="1"/>
    </location>
</feature>
<evidence type="ECO:0000313" key="2">
    <source>
        <dbReference type="Proteomes" id="UP001159405"/>
    </source>
</evidence>
<accession>A0ABN8R4N7</accession>
<reference evidence="1 2" key="1">
    <citation type="submission" date="2022-05" db="EMBL/GenBank/DDBJ databases">
        <authorList>
            <consortium name="Genoscope - CEA"/>
            <person name="William W."/>
        </authorList>
    </citation>
    <scope>NUCLEOTIDE SEQUENCE [LARGE SCALE GENOMIC DNA]</scope>
</reference>
<comment type="caution">
    <text evidence="1">The sequence shown here is derived from an EMBL/GenBank/DDBJ whole genome shotgun (WGS) entry which is preliminary data.</text>
</comment>
<proteinExistence type="predicted"/>
<keyword evidence="2" id="KW-1185">Reference proteome</keyword>
<name>A0ABN8R4N7_9CNID</name>
<organism evidence="1 2">
    <name type="scientific">Porites lobata</name>
    <dbReference type="NCBI Taxonomy" id="104759"/>
    <lineage>
        <taxon>Eukaryota</taxon>
        <taxon>Metazoa</taxon>
        <taxon>Cnidaria</taxon>
        <taxon>Anthozoa</taxon>
        <taxon>Hexacorallia</taxon>
        <taxon>Scleractinia</taxon>
        <taxon>Fungiina</taxon>
        <taxon>Poritidae</taxon>
        <taxon>Porites</taxon>
    </lineage>
</organism>
<dbReference type="Proteomes" id="UP001159405">
    <property type="component" value="Unassembled WGS sequence"/>
</dbReference>
<evidence type="ECO:0000313" key="1">
    <source>
        <dbReference type="EMBL" id="CAH3173296.1"/>
    </source>
</evidence>